<proteinExistence type="predicted"/>
<dbReference type="EMBL" id="CM042031">
    <property type="protein sequence ID" value="KAI3786102.1"/>
    <property type="molecule type" value="Genomic_DNA"/>
</dbReference>
<evidence type="ECO:0000313" key="1">
    <source>
        <dbReference type="EMBL" id="KAI3786102.1"/>
    </source>
</evidence>
<sequence>MILTLASLCHGRSNVSRCYCRILCWVAVELTHDRRRDGLGLFRQAILSRSTSSCAIVHLLIQPCTLVLGLLWIVLGTRLGFWSGDGDDDDDDDDDDCVWEVNMAFGWVTGWVR</sequence>
<name>A0ACB9GTS9_9ASTR</name>
<evidence type="ECO:0000313" key="2">
    <source>
        <dbReference type="Proteomes" id="UP001056120"/>
    </source>
</evidence>
<comment type="caution">
    <text evidence="1">The sequence shown here is derived from an EMBL/GenBank/DDBJ whole genome shotgun (WGS) entry which is preliminary data.</text>
</comment>
<accession>A0ACB9GTS9</accession>
<organism evidence="1 2">
    <name type="scientific">Smallanthus sonchifolius</name>
    <dbReference type="NCBI Taxonomy" id="185202"/>
    <lineage>
        <taxon>Eukaryota</taxon>
        <taxon>Viridiplantae</taxon>
        <taxon>Streptophyta</taxon>
        <taxon>Embryophyta</taxon>
        <taxon>Tracheophyta</taxon>
        <taxon>Spermatophyta</taxon>
        <taxon>Magnoliopsida</taxon>
        <taxon>eudicotyledons</taxon>
        <taxon>Gunneridae</taxon>
        <taxon>Pentapetalae</taxon>
        <taxon>asterids</taxon>
        <taxon>campanulids</taxon>
        <taxon>Asterales</taxon>
        <taxon>Asteraceae</taxon>
        <taxon>Asteroideae</taxon>
        <taxon>Heliantheae alliance</taxon>
        <taxon>Millerieae</taxon>
        <taxon>Smallanthus</taxon>
    </lineage>
</organism>
<reference evidence="1 2" key="2">
    <citation type="journal article" date="2022" name="Mol. Ecol. Resour.">
        <title>The genomes of chicory, endive, great burdock and yacon provide insights into Asteraceae paleo-polyploidization history and plant inulin production.</title>
        <authorList>
            <person name="Fan W."/>
            <person name="Wang S."/>
            <person name="Wang H."/>
            <person name="Wang A."/>
            <person name="Jiang F."/>
            <person name="Liu H."/>
            <person name="Zhao H."/>
            <person name="Xu D."/>
            <person name="Zhang Y."/>
        </authorList>
    </citation>
    <scope>NUCLEOTIDE SEQUENCE [LARGE SCALE GENOMIC DNA]</scope>
    <source>
        <strain evidence="2">cv. Yunnan</strain>
        <tissue evidence="1">Leaves</tissue>
    </source>
</reference>
<gene>
    <name evidence="1" type="ORF">L1987_45229</name>
</gene>
<protein>
    <submittedName>
        <fullName evidence="1">Uncharacterized protein</fullName>
    </submittedName>
</protein>
<dbReference type="Proteomes" id="UP001056120">
    <property type="component" value="Linkage Group LG14"/>
</dbReference>
<reference evidence="2" key="1">
    <citation type="journal article" date="2022" name="Mol. Ecol. Resour.">
        <title>The genomes of chicory, endive, great burdock and yacon provide insights into Asteraceae palaeo-polyploidization history and plant inulin production.</title>
        <authorList>
            <person name="Fan W."/>
            <person name="Wang S."/>
            <person name="Wang H."/>
            <person name="Wang A."/>
            <person name="Jiang F."/>
            <person name="Liu H."/>
            <person name="Zhao H."/>
            <person name="Xu D."/>
            <person name="Zhang Y."/>
        </authorList>
    </citation>
    <scope>NUCLEOTIDE SEQUENCE [LARGE SCALE GENOMIC DNA]</scope>
    <source>
        <strain evidence="2">cv. Yunnan</strain>
    </source>
</reference>
<keyword evidence="2" id="KW-1185">Reference proteome</keyword>